<dbReference type="PANTHER" id="PTHR46171">
    <property type="entry name" value="GH10160P"/>
    <property type="match status" value="1"/>
</dbReference>
<evidence type="ECO:0000256" key="5">
    <source>
        <dbReference type="SAM" id="MobiDB-lite"/>
    </source>
</evidence>
<keyword evidence="8" id="KW-1185">Reference proteome</keyword>
<dbReference type="InterPro" id="IPR013083">
    <property type="entry name" value="Znf_RING/FYVE/PHD"/>
</dbReference>
<name>A0ABR3M9M8_9TELE</name>
<comment type="caution">
    <text evidence="7">The sequence shown here is derived from an EMBL/GenBank/DDBJ whole genome shotgun (WGS) entry which is preliminary data.</text>
</comment>
<evidence type="ECO:0000256" key="3">
    <source>
        <dbReference type="ARBA" id="ARBA00022833"/>
    </source>
</evidence>
<keyword evidence="2 4" id="KW-0863">Zinc-finger</keyword>
<keyword evidence="1" id="KW-0479">Metal-binding</keyword>
<gene>
    <name evidence="7" type="ORF">QQF64_007064</name>
</gene>
<feature type="region of interest" description="Disordered" evidence="5">
    <location>
        <begin position="139"/>
        <end position="164"/>
    </location>
</feature>
<evidence type="ECO:0000259" key="6">
    <source>
        <dbReference type="PROSITE" id="PS50089"/>
    </source>
</evidence>
<dbReference type="Gene3D" id="3.30.40.10">
    <property type="entry name" value="Zinc/RING finger domain, C3HC4 (zinc finger)"/>
    <property type="match status" value="1"/>
</dbReference>
<protein>
    <recommendedName>
        <fullName evidence="6">RING-type domain-containing protein</fullName>
    </recommendedName>
</protein>
<dbReference type="SMART" id="SM00184">
    <property type="entry name" value="RING"/>
    <property type="match status" value="1"/>
</dbReference>
<reference evidence="7 8" key="1">
    <citation type="submission" date="2023-09" db="EMBL/GenBank/DDBJ databases">
        <authorList>
            <person name="Wang M."/>
        </authorList>
    </citation>
    <scope>NUCLEOTIDE SEQUENCE [LARGE SCALE GENOMIC DNA]</scope>
    <source>
        <strain evidence="7">GT-2023</strain>
        <tissue evidence="7">Liver</tissue>
    </source>
</reference>
<organism evidence="7 8">
    <name type="scientific">Cirrhinus molitorella</name>
    <name type="common">mud carp</name>
    <dbReference type="NCBI Taxonomy" id="172907"/>
    <lineage>
        <taxon>Eukaryota</taxon>
        <taxon>Metazoa</taxon>
        <taxon>Chordata</taxon>
        <taxon>Craniata</taxon>
        <taxon>Vertebrata</taxon>
        <taxon>Euteleostomi</taxon>
        <taxon>Actinopterygii</taxon>
        <taxon>Neopterygii</taxon>
        <taxon>Teleostei</taxon>
        <taxon>Ostariophysi</taxon>
        <taxon>Cypriniformes</taxon>
        <taxon>Cyprinidae</taxon>
        <taxon>Labeoninae</taxon>
        <taxon>Labeonini</taxon>
        <taxon>Cirrhinus</taxon>
    </lineage>
</organism>
<dbReference type="Pfam" id="PF13639">
    <property type="entry name" value="zf-RING_2"/>
    <property type="match status" value="1"/>
</dbReference>
<dbReference type="Proteomes" id="UP001558613">
    <property type="component" value="Unassembled WGS sequence"/>
</dbReference>
<evidence type="ECO:0000256" key="2">
    <source>
        <dbReference type="ARBA" id="ARBA00022771"/>
    </source>
</evidence>
<proteinExistence type="predicted"/>
<dbReference type="SUPFAM" id="SSF57850">
    <property type="entry name" value="RING/U-box"/>
    <property type="match status" value="1"/>
</dbReference>
<feature type="domain" description="RING-type" evidence="6">
    <location>
        <begin position="454"/>
        <end position="495"/>
    </location>
</feature>
<dbReference type="EMBL" id="JAYMGO010000014">
    <property type="protein sequence ID" value="KAL1261799.1"/>
    <property type="molecule type" value="Genomic_DNA"/>
</dbReference>
<dbReference type="InterPro" id="IPR001841">
    <property type="entry name" value="Znf_RING"/>
</dbReference>
<dbReference type="PANTHER" id="PTHR46171:SF2">
    <property type="entry name" value="RING FINGER PROTEIN 44"/>
    <property type="match status" value="1"/>
</dbReference>
<evidence type="ECO:0000256" key="1">
    <source>
        <dbReference type="ARBA" id="ARBA00022723"/>
    </source>
</evidence>
<dbReference type="PROSITE" id="PS50089">
    <property type="entry name" value="ZF_RING_2"/>
    <property type="match status" value="1"/>
</dbReference>
<keyword evidence="3" id="KW-0862">Zinc</keyword>
<evidence type="ECO:0000256" key="4">
    <source>
        <dbReference type="PROSITE-ProRule" id="PRU00175"/>
    </source>
</evidence>
<evidence type="ECO:0000313" key="8">
    <source>
        <dbReference type="Proteomes" id="UP001558613"/>
    </source>
</evidence>
<accession>A0ABR3M9M8</accession>
<sequence length="583" mass="66422">MRRGFACFALASDVRDRVHAQRSFPGRFLWDQSVNSPNETYCIVLFAKNQRLDESETRTPLKTKFRQSEAVRHKCLLHYWSPHPRQRRVIGEPCITPLHLRRSPPVRRQWGQRDRPAVHTSLHQDENFHHPVFSQHQQIPLDESRQYSHTSAPPRMLHTATQPPQQSSIMVDLHEQMHQGSVPISYTVTTVTTHGFPIHTGQPIPACNAQQLPACSVMFSGQLSLLCCLPPPLIQACTMQHLPVSYQAFPPLISSEHFILHPSPPVPPHQPPHLPPLNQFVPIQPQHPRMPLQRVENEVDLRGDQHPLGTFSYPPAHHPPAMTPTVPLQYLPQEPLHQELPYGVPYPHMLPRRITGQRYRLQQPLPPPPPPPPYYPGFLPYFLSMLPVPPTAVGPAISLDLDVDDVEMENYEALLNLAERLGEAKPRGLTKADIEQLPSYRFNLENHQSEQTLCVVCFSDFESRQLLRVLPCNHEFHAKCVDKWLKTNRTCPICRADASEVHRDTSPQDAAAPPVNDHHRCMCDFQWFRVPRPEVKEGNVDKKDCEATEVKLPSSFHPSRRDTEEAVAFSLMLLAGKANRTGP</sequence>
<evidence type="ECO:0000313" key="7">
    <source>
        <dbReference type="EMBL" id="KAL1261799.1"/>
    </source>
</evidence>